<evidence type="ECO:0000313" key="5">
    <source>
        <dbReference type="EMBL" id="MDQ0206974.1"/>
    </source>
</evidence>
<evidence type="ECO:0000313" key="6">
    <source>
        <dbReference type="Proteomes" id="UP001225034"/>
    </source>
</evidence>
<dbReference type="InterPro" id="IPR011663">
    <property type="entry name" value="UTRA"/>
</dbReference>
<evidence type="ECO:0000256" key="1">
    <source>
        <dbReference type="ARBA" id="ARBA00023015"/>
    </source>
</evidence>
<dbReference type="SUPFAM" id="SSF64288">
    <property type="entry name" value="Chorismate lyase-like"/>
    <property type="match status" value="1"/>
</dbReference>
<dbReference type="SMART" id="SM00345">
    <property type="entry name" value="HTH_GNTR"/>
    <property type="match status" value="1"/>
</dbReference>
<keyword evidence="1" id="KW-0805">Transcription regulation</keyword>
<keyword evidence="2" id="KW-0238">DNA-binding</keyword>
<reference evidence="5 6" key="1">
    <citation type="submission" date="2023-07" db="EMBL/GenBank/DDBJ databases">
        <title>Genomic Encyclopedia of Type Strains, Phase IV (KMG-IV): sequencing the most valuable type-strain genomes for metagenomic binning, comparative biology and taxonomic classification.</title>
        <authorList>
            <person name="Goeker M."/>
        </authorList>
    </citation>
    <scope>NUCLEOTIDE SEQUENCE [LARGE SCALE GENOMIC DNA]</scope>
    <source>
        <strain evidence="5 6">DSM 19154</strain>
    </source>
</reference>
<evidence type="ECO:0000256" key="3">
    <source>
        <dbReference type="ARBA" id="ARBA00023163"/>
    </source>
</evidence>
<dbReference type="PANTHER" id="PTHR44846:SF17">
    <property type="entry name" value="GNTR-FAMILY TRANSCRIPTIONAL REGULATOR"/>
    <property type="match status" value="1"/>
</dbReference>
<organism evidence="5 6">
    <name type="scientific">Alkalicoccobacillus murimartini</name>
    <dbReference type="NCBI Taxonomy" id="171685"/>
    <lineage>
        <taxon>Bacteria</taxon>
        <taxon>Bacillati</taxon>
        <taxon>Bacillota</taxon>
        <taxon>Bacilli</taxon>
        <taxon>Bacillales</taxon>
        <taxon>Bacillaceae</taxon>
        <taxon>Alkalicoccobacillus</taxon>
    </lineage>
</organism>
<accession>A0ABT9YGI0</accession>
<dbReference type="InterPro" id="IPR050679">
    <property type="entry name" value="Bact_HTH_transcr_reg"/>
</dbReference>
<dbReference type="Gene3D" id="3.40.1410.10">
    <property type="entry name" value="Chorismate lyase-like"/>
    <property type="match status" value="1"/>
</dbReference>
<dbReference type="InterPro" id="IPR000524">
    <property type="entry name" value="Tscrpt_reg_HTH_GntR"/>
</dbReference>
<dbReference type="InterPro" id="IPR036388">
    <property type="entry name" value="WH-like_DNA-bd_sf"/>
</dbReference>
<dbReference type="SUPFAM" id="SSF46785">
    <property type="entry name" value="Winged helix' DNA-binding domain"/>
    <property type="match status" value="1"/>
</dbReference>
<evidence type="ECO:0000256" key="2">
    <source>
        <dbReference type="ARBA" id="ARBA00023125"/>
    </source>
</evidence>
<dbReference type="InterPro" id="IPR028978">
    <property type="entry name" value="Chorismate_lyase_/UTRA_dom_sf"/>
</dbReference>
<dbReference type="PRINTS" id="PR00035">
    <property type="entry name" value="HTHGNTR"/>
</dbReference>
<comment type="caution">
    <text evidence="5">The sequence shown here is derived from an EMBL/GenBank/DDBJ whole genome shotgun (WGS) entry which is preliminary data.</text>
</comment>
<dbReference type="Pfam" id="PF07702">
    <property type="entry name" value="UTRA"/>
    <property type="match status" value="1"/>
</dbReference>
<dbReference type="Proteomes" id="UP001225034">
    <property type="component" value="Unassembled WGS sequence"/>
</dbReference>
<dbReference type="EMBL" id="JAUSUA010000002">
    <property type="protein sequence ID" value="MDQ0206974.1"/>
    <property type="molecule type" value="Genomic_DNA"/>
</dbReference>
<dbReference type="InterPro" id="IPR036390">
    <property type="entry name" value="WH_DNA-bd_sf"/>
</dbReference>
<dbReference type="Gene3D" id="1.10.10.10">
    <property type="entry name" value="Winged helix-like DNA-binding domain superfamily/Winged helix DNA-binding domain"/>
    <property type="match status" value="1"/>
</dbReference>
<dbReference type="PROSITE" id="PS50949">
    <property type="entry name" value="HTH_GNTR"/>
    <property type="match status" value="1"/>
</dbReference>
<name>A0ABT9YGI0_9BACI</name>
<keyword evidence="3" id="KW-0804">Transcription</keyword>
<evidence type="ECO:0000259" key="4">
    <source>
        <dbReference type="PROSITE" id="PS50949"/>
    </source>
</evidence>
<keyword evidence="6" id="KW-1185">Reference proteome</keyword>
<dbReference type="Pfam" id="PF00392">
    <property type="entry name" value="GntR"/>
    <property type="match status" value="1"/>
</dbReference>
<proteinExistence type="predicted"/>
<sequence>MQANDESVVYDELLKLINTNRMAAGERMPSENELAETYQVPRMTVRKAYQQLENRGYVMSVKGKGRFLKEESRPIKLHLSGSESFTDKMIAAGYDLRTEVFQSGEHPHPARADYFSGPAYNISRLRLINDEPIAIHHSFLNMEMFPTIQEDAASISSMFSYYRACGYSNFENGKSLLSIQFPTADEQKRLHCSGVVPLIKLESSTIDGDSGNVLEYTHILYRGDKFTYELDH</sequence>
<dbReference type="CDD" id="cd07377">
    <property type="entry name" value="WHTH_GntR"/>
    <property type="match status" value="1"/>
</dbReference>
<gene>
    <name evidence="5" type="ORF">J2S05_001773</name>
</gene>
<dbReference type="PANTHER" id="PTHR44846">
    <property type="entry name" value="MANNOSYL-D-GLYCERATE TRANSPORT/METABOLISM SYSTEM REPRESSOR MNGR-RELATED"/>
    <property type="match status" value="1"/>
</dbReference>
<protein>
    <submittedName>
        <fullName evidence="5">GntR family transcriptional regulator</fullName>
    </submittedName>
</protein>
<dbReference type="SMART" id="SM00866">
    <property type="entry name" value="UTRA"/>
    <property type="match status" value="1"/>
</dbReference>
<dbReference type="RefSeq" id="WP_306981894.1">
    <property type="nucleotide sequence ID" value="NZ_JAUSUA010000002.1"/>
</dbReference>
<feature type="domain" description="HTH gntR-type" evidence="4">
    <location>
        <begin position="3"/>
        <end position="71"/>
    </location>
</feature>